<dbReference type="GO" id="GO:0020037">
    <property type="term" value="F:heme binding"/>
    <property type="evidence" value="ECO:0007669"/>
    <property type="project" value="TreeGrafter"/>
</dbReference>
<dbReference type="Proteomes" id="UP000428330">
    <property type="component" value="Chromosome"/>
</dbReference>
<evidence type="ECO:0000259" key="7">
    <source>
        <dbReference type="Pfam" id="PF01292"/>
    </source>
</evidence>
<keyword evidence="5 6" id="KW-0472">Membrane</keyword>
<keyword evidence="2" id="KW-1003">Cell membrane</keyword>
<dbReference type="GO" id="GO:0005886">
    <property type="term" value="C:plasma membrane"/>
    <property type="evidence" value="ECO:0007669"/>
    <property type="project" value="UniProtKB-SubCell"/>
</dbReference>
<sequence>MTSYRIWDPFVRLFHWTLVLGFVGNALLIDDDSKAHEWVGYFVLALVGARLVWGLIGPYHARFASFFPSARAITGQLSDFRARQPRAHLGHTPLGALMIFNLLATMLAIGATGYMMTTNAFWGIDWVEEVHEALVNWAWVSIVLHVAAVIWESRRTGINLPRAMMTGRKDVPEGVTLVE</sequence>
<feature type="transmembrane region" description="Helical" evidence="6">
    <location>
        <begin position="134"/>
        <end position="151"/>
    </location>
</feature>
<dbReference type="GO" id="GO:0022904">
    <property type="term" value="P:respiratory electron transport chain"/>
    <property type="evidence" value="ECO:0007669"/>
    <property type="project" value="InterPro"/>
</dbReference>
<evidence type="ECO:0000256" key="1">
    <source>
        <dbReference type="ARBA" id="ARBA00004651"/>
    </source>
</evidence>
<comment type="subcellular location">
    <subcellularLocation>
        <location evidence="1">Cell membrane</location>
        <topology evidence="1">Multi-pass membrane protein</topology>
    </subcellularLocation>
</comment>
<dbReference type="GO" id="GO:0009055">
    <property type="term" value="F:electron transfer activity"/>
    <property type="evidence" value="ECO:0007669"/>
    <property type="project" value="InterPro"/>
</dbReference>
<dbReference type="Pfam" id="PF01292">
    <property type="entry name" value="Ni_hydr_CYTB"/>
    <property type="match status" value="1"/>
</dbReference>
<proteinExistence type="predicted"/>
<evidence type="ECO:0000313" key="8">
    <source>
        <dbReference type="EMBL" id="QGX98693.1"/>
    </source>
</evidence>
<gene>
    <name evidence="8" type="ORF">EI983_10585</name>
</gene>
<name>A0A6I6IS21_9RHOB</name>
<dbReference type="OrthoDB" id="196472at2"/>
<dbReference type="PANTHER" id="PTHR30485">
    <property type="entry name" value="NI/FE-HYDROGENASE 1 B-TYPE CYTOCHROME SUBUNIT"/>
    <property type="match status" value="1"/>
</dbReference>
<organism evidence="8 9">
    <name type="scientific">Roseovarius faecimaris</name>
    <dbReference type="NCBI Taxonomy" id="2494550"/>
    <lineage>
        <taxon>Bacteria</taxon>
        <taxon>Pseudomonadati</taxon>
        <taxon>Pseudomonadota</taxon>
        <taxon>Alphaproteobacteria</taxon>
        <taxon>Rhodobacterales</taxon>
        <taxon>Roseobacteraceae</taxon>
        <taxon>Roseovarius</taxon>
    </lineage>
</organism>
<evidence type="ECO:0000256" key="5">
    <source>
        <dbReference type="ARBA" id="ARBA00023136"/>
    </source>
</evidence>
<evidence type="ECO:0000256" key="2">
    <source>
        <dbReference type="ARBA" id="ARBA00022475"/>
    </source>
</evidence>
<dbReference type="InterPro" id="IPR051542">
    <property type="entry name" value="Hydrogenase_cytochrome"/>
</dbReference>
<feature type="transmembrane region" description="Helical" evidence="6">
    <location>
        <begin position="41"/>
        <end position="61"/>
    </location>
</feature>
<dbReference type="Gene3D" id="1.20.950.20">
    <property type="entry name" value="Transmembrane di-heme cytochromes, Chain C"/>
    <property type="match status" value="1"/>
</dbReference>
<accession>A0A6I6IS21</accession>
<dbReference type="AlphaFoldDB" id="A0A6I6IS21"/>
<evidence type="ECO:0000256" key="3">
    <source>
        <dbReference type="ARBA" id="ARBA00022692"/>
    </source>
</evidence>
<dbReference type="InterPro" id="IPR016174">
    <property type="entry name" value="Di-haem_cyt_TM"/>
</dbReference>
<dbReference type="EMBL" id="CP034348">
    <property type="protein sequence ID" value="QGX98693.1"/>
    <property type="molecule type" value="Genomic_DNA"/>
</dbReference>
<evidence type="ECO:0000256" key="6">
    <source>
        <dbReference type="SAM" id="Phobius"/>
    </source>
</evidence>
<reference evidence="9" key="1">
    <citation type="submission" date="2018-12" db="EMBL/GenBank/DDBJ databases">
        <title>Complete genome sequence of Roseovarius sp. MME-070.</title>
        <authorList>
            <person name="Nam Y.-D."/>
            <person name="Kang J."/>
            <person name="Chung W.-H."/>
            <person name="Park Y.S."/>
        </authorList>
    </citation>
    <scope>NUCLEOTIDE SEQUENCE [LARGE SCALE GENOMIC DNA]</scope>
    <source>
        <strain evidence="9">MME-070</strain>
    </source>
</reference>
<feature type="domain" description="Cytochrome b561 bacterial/Ni-hydrogenase" evidence="7">
    <location>
        <begin position="7"/>
        <end position="167"/>
    </location>
</feature>
<evidence type="ECO:0000256" key="4">
    <source>
        <dbReference type="ARBA" id="ARBA00022989"/>
    </source>
</evidence>
<keyword evidence="9" id="KW-1185">Reference proteome</keyword>
<feature type="transmembrane region" description="Helical" evidence="6">
    <location>
        <begin position="12"/>
        <end position="29"/>
    </location>
</feature>
<dbReference type="PANTHER" id="PTHR30485:SF2">
    <property type="entry name" value="BLL0597 PROTEIN"/>
    <property type="match status" value="1"/>
</dbReference>
<dbReference type="InterPro" id="IPR011577">
    <property type="entry name" value="Cyt_b561_bac/Ni-Hgenase"/>
</dbReference>
<keyword evidence="3 6" id="KW-0812">Transmembrane</keyword>
<protein>
    <submittedName>
        <fullName evidence="8">Cytochrome B</fullName>
    </submittedName>
</protein>
<keyword evidence="4 6" id="KW-1133">Transmembrane helix</keyword>
<evidence type="ECO:0000313" key="9">
    <source>
        <dbReference type="Proteomes" id="UP000428330"/>
    </source>
</evidence>
<dbReference type="RefSeq" id="WP_157707377.1">
    <property type="nucleotide sequence ID" value="NZ_CP034348.1"/>
</dbReference>
<feature type="transmembrane region" description="Helical" evidence="6">
    <location>
        <begin position="94"/>
        <end position="114"/>
    </location>
</feature>
<dbReference type="SUPFAM" id="SSF81342">
    <property type="entry name" value="Transmembrane di-heme cytochromes"/>
    <property type="match status" value="1"/>
</dbReference>
<dbReference type="KEGG" id="rom:EI983_10585"/>